<feature type="domain" description="EF-hand" evidence="3">
    <location>
        <begin position="99"/>
        <end position="134"/>
    </location>
</feature>
<dbReference type="Gene3D" id="1.10.238.10">
    <property type="entry name" value="EF-hand"/>
    <property type="match status" value="1"/>
</dbReference>
<evidence type="ECO:0000259" key="3">
    <source>
        <dbReference type="PROSITE" id="PS50222"/>
    </source>
</evidence>
<dbReference type="Pfam" id="PF13202">
    <property type="entry name" value="EF-hand_5"/>
    <property type="match status" value="2"/>
</dbReference>
<dbReference type="GeneID" id="25736419"/>
<feature type="compositionally biased region" description="Basic and acidic residues" evidence="2">
    <location>
        <begin position="217"/>
        <end position="238"/>
    </location>
</feature>
<dbReference type="KEGG" id="mng:MNEG_3541"/>
<evidence type="ECO:0000256" key="2">
    <source>
        <dbReference type="SAM" id="MobiDB-lite"/>
    </source>
</evidence>
<feature type="compositionally biased region" description="Basic and acidic residues" evidence="2">
    <location>
        <begin position="190"/>
        <end position="203"/>
    </location>
</feature>
<sequence length="238" mass="25340">MAAGFLKAREYFDNMDLNGDKLIDIDEFTTMIDVYEFMLVFVVIQLLSPERAQHLPPEIHKTLEIVEDAFCCFDASEDGYLEPQEVAEVLCTSNTPGRATRALSDKLFAQLDFDGSGGISFKEFLIGLEKMVMEEYADDEDGEAGGGGAGGPDADEEEARLVEAAKRLAAQQRAPGAGAGGGGGGQRRRGQAEEARPSGDGPRRGSGSSGGSGGRAHSSEGRGHSSEGRTRHDAEGRH</sequence>
<accession>A0A0D2NHC7</accession>
<keyword evidence="5" id="KW-1185">Reference proteome</keyword>
<dbReference type="SUPFAM" id="SSF47473">
    <property type="entry name" value="EF-hand"/>
    <property type="match status" value="1"/>
</dbReference>
<dbReference type="SMART" id="SM00054">
    <property type="entry name" value="EFh"/>
    <property type="match status" value="3"/>
</dbReference>
<gene>
    <name evidence="4" type="ORF">MNEG_3541</name>
</gene>
<dbReference type="RefSeq" id="XP_013903435.1">
    <property type="nucleotide sequence ID" value="XM_014047981.1"/>
</dbReference>
<keyword evidence="1" id="KW-0106">Calcium</keyword>
<dbReference type="PROSITE" id="PS50222">
    <property type="entry name" value="EF_HAND_2"/>
    <property type="match status" value="3"/>
</dbReference>
<feature type="domain" description="EF-hand" evidence="3">
    <location>
        <begin position="3"/>
        <end position="38"/>
    </location>
</feature>
<evidence type="ECO:0000256" key="1">
    <source>
        <dbReference type="ARBA" id="ARBA00022837"/>
    </source>
</evidence>
<dbReference type="STRING" id="145388.A0A0D2NHC7"/>
<protein>
    <recommendedName>
        <fullName evidence="3">EF-hand domain-containing protein</fullName>
    </recommendedName>
</protein>
<dbReference type="InterPro" id="IPR002048">
    <property type="entry name" value="EF_hand_dom"/>
</dbReference>
<name>A0A0D2NHC7_9CHLO</name>
<dbReference type="OrthoDB" id="26525at2759"/>
<reference evidence="4 5" key="1">
    <citation type="journal article" date="2013" name="BMC Genomics">
        <title>Reconstruction of the lipid metabolism for the microalga Monoraphidium neglectum from its genome sequence reveals characteristics suitable for biofuel production.</title>
        <authorList>
            <person name="Bogen C."/>
            <person name="Al-Dilaimi A."/>
            <person name="Albersmeier A."/>
            <person name="Wichmann J."/>
            <person name="Grundmann M."/>
            <person name="Rupp O."/>
            <person name="Lauersen K.J."/>
            <person name="Blifernez-Klassen O."/>
            <person name="Kalinowski J."/>
            <person name="Goesmann A."/>
            <person name="Mussgnug J.H."/>
            <person name="Kruse O."/>
        </authorList>
    </citation>
    <scope>NUCLEOTIDE SEQUENCE [LARGE SCALE GENOMIC DNA]</scope>
    <source>
        <strain evidence="4 5">SAG 48.87</strain>
    </source>
</reference>
<feature type="region of interest" description="Disordered" evidence="2">
    <location>
        <begin position="161"/>
        <end position="238"/>
    </location>
</feature>
<dbReference type="InterPro" id="IPR011992">
    <property type="entry name" value="EF-hand-dom_pair"/>
</dbReference>
<organism evidence="4 5">
    <name type="scientific">Monoraphidium neglectum</name>
    <dbReference type="NCBI Taxonomy" id="145388"/>
    <lineage>
        <taxon>Eukaryota</taxon>
        <taxon>Viridiplantae</taxon>
        <taxon>Chlorophyta</taxon>
        <taxon>core chlorophytes</taxon>
        <taxon>Chlorophyceae</taxon>
        <taxon>CS clade</taxon>
        <taxon>Sphaeropleales</taxon>
        <taxon>Selenastraceae</taxon>
        <taxon>Monoraphidium</taxon>
    </lineage>
</organism>
<evidence type="ECO:0000313" key="4">
    <source>
        <dbReference type="EMBL" id="KIZ04416.1"/>
    </source>
</evidence>
<dbReference type="EMBL" id="KK100668">
    <property type="protein sequence ID" value="KIZ04416.1"/>
    <property type="molecule type" value="Genomic_DNA"/>
</dbReference>
<proteinExistence type="predicted"/>
<feature type="domain" description="EF-hand" evidence="3">
    <location>
        <begin position="61"/>
        <end position="96"/>
    </location>
</feature>
<dbReference type="Proteomes" id="UP000054498">
    <property type="component" value="Unassembled WGS sequence"/>
</dbReference>
<dbReference type="PROSITE" id="PS00018">
    <property type="entry name" value="EF_HAND_1"/>
    <property type="match status" value="2"/>
</dbReference>
<evidence type="ECO:0000313" key="5">
    <source>
        <dbReference type="Proteomes" id="UP000054498"/>
    </source>
</evidence>
<dbReference type="GO" id="GO:0005509">
    <property type="term" value="F:calcium ion binding"/>
    <property type="evidence" value="ECO:0007669"/>
    <property type="project" value="InterPro"/>
</dbReference>
<dbReference type="InterPro" id="IPR018247">
    <property type="entry name" value="EF_Hand_1_Ca_BS"/>
</dbReference>
<dbReference type="AlphaFoldDB" id="A0A0D2NHC7"/>